<protein>
    <submittedName>
        <fullName evidence="1">Uncharacterized protein</fullName>
    </submittedName>
</protein>
<dbReference type="AlphaFoldDB" id="A0A645E249"/>
<organism evidence="1">
    <name type="scientific">bioreactor metagenome</name>
    <dbReference type="NCBI Taxonomy" id="1076179"/>
    <lineage>
        <taxon>unclassified sequences</taxon>
        <taxon>metagenomes</taxon>
        <taxon>ecological metagenomes</taxon>
    </lineage>
</organism>
<proteinExistence type="predicted"/>
<accession>A0A645E249</accession>
<sequence length="141" mass="15335">MLNQRVDDHVGGAGIKSKHLIHRAVCRQDCYIADTAQVLQRARLFAAVKQVLSVGNQRRAAAACCHIHRPEAGHHLHPGFVGDDGRFPDLQGRGKKIPVVFRDVVDRLAMGADHVHLADIHARLFTHGLGSPGEPIAQLGV</sequence>
<evidence type="ECO:0000313" key="1">
    <source>
        <dbReference type="EMBL" id="MPM95636.1"/>
    </source>
</evidence>
<gene>
    <name evidence="1" type="ORF">SDC9_142791</name>
</gene>
<reference evidence="1" key="1">
    <citation type="submission" date="2019-08" db="EMBL/GenBank/DDBJ databases">
        <authorList>
            <person name="Kucharzyk K."/>
            <person name="Murdoch R.W."/>
            <person name="Higgins S."/>
            <person name="Loffler F."/>
        </authorList>
    </citation>
    <scope>NUCLEOTIDE SEQUENCE</scope>
</reference>
<dbReference type="EMBL" id="VSSQ01042111">
    <property type="protein sequence ID" value="MPM95636.1"/>
    <property type="molecule type" value="Genomic_DNA"/>
</dbReference>
<comment type="caution">
    <text evidence="1">The sequence shown here is derived from an EMBL/GenBank/DDBJ whole genome shotgun (WGS) entry which is preliminary data.</text>
</comment>
<name>A0A645E249_9ZZZZ</name>